<reference evidence="1" key="1">
    <citation type="journal article" date="2019" name="bioRxiv">
        <title>The Genome of the Zebra Mussel, Dreissena polymorpha: A Resource for Invasive Species Research.</title>
        <authorList>
            <person name="McCartney M.A."/>
            <person name="Auch B."/>
            <person name="Kono T."/>
            <person name="Mallez S."/>
            <person name="Zhang Y."/>
            <person name="Obille A."/>
            <person name="Becker A."/>
            <person name="Abrahante J.E."/>
            <person name="Garbe J."/>
            <person name="Badalamenti J.P."/>
            <person name="Herman A."/>
            <person name="Mangelson H."/>
            <person name="Liachko I."/>
            <person name="Sullivan S."/>
            <person name="Sone E.D."/>
            <person name="Koren S."/>
            <person name="Silverstein K.A.T."/>
            <person name="Beckman K.B."/>
            <person name="Gohl D.M."/>
        </authorList>
    </citation>
    <scope>NUCLEOTIDE SEQUENCE</scope>
    <source>
        <strain evidence="1">Duluth1</strain>
        <tissue evidence="1">Whole animal</tissue>
    </source>
</reference>
<protein>
    <submittedName>
        <fullName evidence="1">Uncharacterized protein</fullName>
    </submittedName>
</protein>
<accession>A0A9D4I366</accession>
<keyword evidence="2" id="KW-1185">Reference proteome</keyword>
<dbReference type="EMBL" id="JAIWYP010000010">
    <property type="protein sequence ID" value="KAH3746409.1"/>
    <property type="molecule type" value="Genomic_DNA"/>
</dbReference>
<comment type="caution">
    <text evidence="1">The sequence shown here is derived from an EMBL/GenBank/DDBJ whole genome shotgun (WGS) entry which is preliminary data.</text>
</comment>
<proteinExistence type="predicted"/>
<name>A0A9D4I366_DREPO</name>
<evidence type="ECO:0000313" key="1">
    <source>
        <dbReference type="EMBL" id="KAH3746409.1"/>
    </source>
</evidence>
<evidence type="ECO:0000313" key="2">
    <source>
        <dbReference type="Proteomes" id="UP000828390"/>
    </source>
</evidence>
<dbReference type="Proteomes" id="UP000828390">
    <property type="component" value="Unassembled WGS sequence"/>
</dbReference>
<organism evidence="1 2">
    <name type="scientific">Dreissena polymorpha</name>
    <name type="common">Zebra mussel</name>
    <name type="synonym">Mytilus polymorpha</name>
    <dbReference type="NCBI Taxonomy" id="45954"/>
    <lineage>
        <taxon>Eukaryota</taxon>
        <taxon>Metazoa</taxon>
        <taxon>Spiralia</taxon>
        <taxon>Lophotrochozoa</taxon>
        <taxon>Mollusca</taxon>
        <taxon>Bivalvia</taxon>
        <taxon>Autobranchia</taxon>
        <taxon>Heteroconchia</taxon>
        <taxon>Euheterodonta</taxon>
        <taxon>Imparidentia</taxon>
        <taxon>Neoheterodontei</taxon>
        <taxon>Myida</taxon>
        <taxon>Dreissenoidea</taxon>
        <taxon>Dreissenidae</taxon>
        <taxon>Dreissena</taxon>
    </lineage>
</organism>
<sequence length="119" mass="12954">MCHTSRDITSKGNITSGVISHLTYSSWSSAPTLNAAAPSLRKLRQQPASLRLLRQHRLYANYSSAPTLNAAAASVLTLRQQRLYAYCNNSVSTLTVAVASQRLLRQQLLHAFAAGASLR</sequence>
<gene>
    <name evidence="1" type="ORF">DPMN_180816</name>
</gene>
<dbReference type="AlphaFoldDB" id="A0A9D4I366"/>
<reference evidence="1" key="2">
    <citation type="submission" date="2020-11" db="EMBL/GenBank/DDBJ databases">
        <authorList>
            <person name="McCartney M.A."/>
            <person name="Auch B."/>
            <person name="Kono T."/>
            <person name="Mallez S."/>
            <person name="Becker A."/>
            <person name="Gohl D.M."/>
            <person name="Silverstein K.A.T."/>
            <person name="Koren S."/>
            <person name="Bechman K.B."/>
            <person name="Herman A."/>
            <person name="Abrahante J.E."/>
            <person name="Garbe J."/>
        </authorList>
    </citation>
    <scope>NUCLEOTIDE SEQUENCE</scope>
    <source>
        <strain evidence="1">Duluth1</strain>
        <tissue evidence="1">Whole animal</tissue>
    </source>
</reference>